<dbReference type="RefSeq" id="WP_126352136.1">
    <property type="nucleotide sequence ID" value="NZ_CP086382.1"/>
</dbReference>
<dbReference type="OrthoDB" id="9808017at2"/>
<feature type="domain" description="Transcription regulator PadR N-terminal" evidence="1">
    <location>
        <begin position="11"/>
        <end position="83"/>
    </location>
</feature>
<dbReference type="InterPro" id="IPR052509">
    <property type="entry name" value="Metal_resp_DNA-bind_regulator"/>
</dbReference>
<keyword evidence="3" id="KW-1185">Reference proteome</keyword>
<dbReference type="AlphaFoldDB" id="A0A3S0I7A7"/>
<organism evidence="2 3">
    <name type="scientific">Deinococcus radiophilus</name>
    <dbReference type="NCBI Taxonomy" id="32062"/>
    <lineage>
        <taxon>Bacteria</taxon>
        <taxon>Thermotogati</taxon>
        <taxon>Deinococcota</taxon>
        <taxon>Deinococci</taxon>
        <taxon>Deinococcales</taxon>
        <taxon>Deinococcaceae</taxon>
        <taxon>Deinococcus</taxon>
    </lineage>
</organism>
<name>A0A3S0I7A7_9DEIO</name>
<dbReference type="Gene3D" id="1.10.10.10">
    <property type="entry name" value="Winged helix-like DNA-binding domain superfamily/Winged helix DNA-binding domain"/>
    <property type="match status" value="1"/>
</dbReference>
<gene>
    <name evidence="2" type="ORF">EJ104_07505</name>
</gene>
<comment type="caution">
    <text evidence="2">The sequence shown here is derived from an EMBL/GenBank/DDBJ whole genome shotgun (WGS) entry which is preliminary data.</text>
</comment>
<evidence type="ECO:0000313" key="3">
    <source>
        <dbReference type="Proteomes" id="UP000277766"/>
    </source>
</evidence>
<evidence type="ECO:0000313" key="2">
    <source>
        <dbReference type="EMBL" id="RTR26835.1"/>
    </source>
</evidence>
<sequence>MNQKEQLRLLILAVLGRQPEHGYAIAQAIKLRSEGVLSAREGSLYPTLHLLEKEGLVQSSEVEASGRVRREYRITEQGREALQSATGTWEHQVRAVGAVLGSAS</sequence>
<dbReference type="InterPro" id="IPR036390">
    <property type="entry name" value="WH_DNA-bd_sf"/>
</dbReference>
<dbReference type="SUPFAM" id="SSF46785">
    <property type="entry name" value="Winged helix' DNA-binding domain"/>
    <property type="match status" value="1"/>
</dbReference>
<protein>
    <submittedName>
        <fullName evidence="2">PadR family transcriptional regulator</fullName>
    </submittedName>
</protein>
<dbReference type="Pfam" id="PF03551">
    <property type="entry name" value="PadR"/>
    <property type="match status" value="1"/>
</dbReference>
<dbReference type="InterPro" id="IPR036388">
    <property type="entry name" value="WH-like_DNA-bd_sf"/>
</dbReference>
<dbReference type="Proteomes" id="UP000277766">
    <property type="component" value="Unassembled WGS sequence"/>
</dbReference>
<accession>A0A3S0I7A7</accession>
<proteinExistence type="predicted"/>
<dbReference type="EMBL" id="RXPE01000013">
    <property type="protein sequence ID" value="RTR26835.1"/>
    <property type="molecule type" value="Genomic_DNA"/>
</dbReference>
<dbReference type="PANTHER" id="PTHR33169">
    <property type="entry name" value="PADR-FAMILY TRANSCRIPTIONAL REGULATOR"/>
    <property type="match status" value="1"/>
</dbReference>
<dbReference type="InterPro" id="IPR005149">
    <property type="entry name" value="Tscrpt_reg_PadR_N"/>
</dbReference>
<reference evidence="2 3" key="1">
    <citation type="submission" date="2018-12" db="EMBL/GenBank/DDBJ databases">
        <title>Deinococcus radiophilus ATCC 27603 genome sequencing and assembly.</title>
        <authorList>
            <person name="Maclea K.S."/>
            <person name="Maynard C.R."/>
        </authorList>
    </citation>
    <scope>NUCLEOTIDE SEQUENCE [LARGE SCALE GENOMIC DNA]</scope>
    <source>
        <strain evidence="2 3">ATCC 27603</strain>
    </source>
</reference>
<evidence type="ECO:0000259" key="1">
    <source>
        <dbReference type="Pfam" id="PF03551"/>
    </source>
</evidence>
<dbReference type="PANTHER" id="PTHR33169:SF14">
    <property type="entry name" value="TRANSCRIPTIONAL REGULATOR RV3488"/>
    <property type="match status" value="1"/>
</dbReference>